<organism evidence="1 2">
    <name type="scientific">Helicovermis profundi</name>
    <dbReference type="NCBI Taxonomy" id="3065157"/>
    <lineage>
        <taxon>Bacteria</taxon>
        <taxon>Bacillati</taxon>
        <taxon>Bacillota</taxon>
        <taxon>Clostridia</taxon>
        <taxon>Helicovermis</taxon>
    </lineage>
</organism>
<sequence>MVYIIDRKHEKEIKQRIREDLKYMINCVDDKRMNRFTKIITLCKEYKVYFDEINLDTFKKHFDKIILSSMEKCDYKVKIDLVLAEILLNETKFYYK</sequence>
<name>A0AAU9E4W4_9FIRM</name>
<dbReference type="RefSeq" id="WP_338535301.1">
    <property type="nucleotide sequence ID" value="NZ_AP028654.1"/>
</dbReference>
<evidence type="ECO:0000313" key="2">
    <source>
        <dbReference type="Proteomes" id="UP001321786"/>
    </source>
</evidence>
<protein>
    <submittedName>
        <fullName evidence="1">Uncharacterized protein</fullName>
    </submittedName>
</protein>
<accession>A0AAU9E4W4</accession>
<dbReference type="Proteomes" id="UP001321786">
    <property type="component" value="Chromosome"/>
</dbReference>
<evidence type="ECO:0000313" key="1">
    <source>
        <dbReference type="EMBL" id="BEP29681.1"/>
    </source>
</evidence>
<gene>
    <name evidence="1" type="ORF">HLPR_20120</name>
</gene>
<dbReference type="KEGG" id="hprf:HLPR_20120"/>
<dbReference type="EMBL" id="AP028654">
    <property type="protein sequence ID" value="BEP29681.1"/>
    <property type="molecule type" value="Genomic_DNA"/>
</dbReference>
<reference evidence="1 2" key="1">
    <citation type="submission" date="2023-08" db="EMBL/GenBank/DDBJ databases">
        <title>Helicovermis profunda gen. nov., sp. nov., a novel mesophilic, fermentative bacterium within the Bacillota from a deep-sea hydrothermal vent chimney.</title>
        <authorList>
            <person name="Miyazaki U."/>
            <person name="Mizutani D."/>
            <person name="Hashimoto Y."/>
            <person name="Tame A."/>
            <person name="Sawayama S."/>
            <person name="Miyazaki J."/>
            <person name="Takai K."/>
            <person name="Nakagawa S."/>
        </authorList>
    </citation>
    <scope>NUCLEOTIDE SEQUENCE [LARGE SCALE GENOMIC DNA]</scope>
    <source>
        <strain evidence="1 2">S502</strain>
    </source>
</reference>
<proteinExistence type="predicted"/>
<dbReference type="AlphaFoldDB" id="A0AAU9E4W4"/>
<keyword evidence="2" id="KW-1185">Reference proteome</keyword>